<evidence type="ECO:0000256" key="1">
    <source>
        <dbReference type="SAM" id="MobiDB-lite"/>
    </source>
</evidence>
<evidence type="ECO:0000313" key="3">
    <source>
        <dbReference type="EMBL" id="MBY21441.1"/>
    </source>
</evidence>
<feature type="compositionally biased region" description="Basic residues" evidence="1">
    <location>
        <begin position="143"/>
        <end position="156"/>
    </location>
</feature>
<feature type="domain" description="BAH" evidence="2">
    <location>
        <begin position="270"/>
        <end position="396"/>
    </location>
</feature>
<dbReference type="PROSITE" id="PS51038">
    <property type="entry name" value="BAH"/>
    <property type="match status" value="1"/>
</dbReference>
<feature type="compositionally biased region" description="Polar residues" evidence="1">
    <location>
        <begin position="80"/>
        <end position="103"/>
    </location>
</feature>
<name>A0A2S2NW39_SCHGA</name>
<organism evidence="3">
    <name type="scientific">Schizaphis graminum</name>
    <name type="common">Green bug aphid</name>
    <dbReference type="NCBI Taxonomy" id="13262"/>
    <lineage>
        <taxon>Eukaryota</taxon>
        <taxon>Metazoa</taxon>
        <taxon>Ecdysozoa</taxon>
        <taxon>Arthropoda</taxon>
        <taxon>Hexapoda</taxon>
        <taxon>Insecta</taxon>
        <taxon>Pterygota</taxon>
        <taxon>Neoptera</taxon>
        <taxon>Paraneoptera</taxon>
        <taxon>Hemiptera</taxon>
        <taxon>Sternorrhyncha</taxon>
        <taxon>Aphidomorpha</taxon>
        <taxon>Aphidoidea</taxon>
        <taxon>Aphididae</taxon>
        <taxon>Aphidini</taxon>
        <taxon>Schizaphis</taxon>
    </lineage>
</organism>
<reference evidence="3" key="1">
    <citation type="submission" date="2018-04" db="EMBL/GenBank/DDBJ databases">
        <title>Transcriptome of Schizaphis graminum biotype I.</title>
        <authorList>
            <person name="Scully E.D."/>
            <person name="Geib S.M."/>
            <person name="Palmer N.A."/>
            <person name="Koch K."/>
            <person name="Bradshaw J."/>
            <person name="Heng-Moss T."/>
            <person name="Sarath G."/>
        </authorList>
    </citation>
    <scope>NUCLEOTIDE SEQUENCE</scope>
</reference>
<dbReference type="PANTHER" id="PTHR12505">
    <property type="entry name" value="PHD FINGER TRANSCRIPTION FACTOR"/>
    <property type="match status" value="1"/>
</dbReference>
<dbReference type="SMART" id="SM00439">
    <property type="entry name" value="BAH"/>
    <property type="match status" value="1"/>
</dbReference>
<dbReference type="GO" id="GO:0003682">
    <property type="term" value="F:chromatin binding"/>
    <property type="evidence" value="ECO:0007669"/>
    <property type="project" value="InterPro"/>
</dbReference>
<feature type="compositionally biased region" description="Acidic residues" evidence="1">
    <location>
        <begin position="203"/>
        <end position="215"/>
    </location>
</feature>
<dbReference type="PANTHER" id="PTHR12505:SF24">
    <property type="entry name" value="PROTEIN WINGED EYE"/>
    <property type="match status" value="1"/>
</dbReference>
<feature type="compositionally biased region" description="Basic residues" evidence="1">
    <location>
        <begin position="163"/>
        <end position="180"/>
    </location>
</feature>
<gene>
    <name evidence="3" type="primary">wge</name>
    <name evidence="3" type="ORF">g.96107</name>
</gene>
<accession>A0A2S2NW39</accession>
<protein>
    <submittedName>
        <fullName evidence="3">Protein winged eye</fullName>
    </submittedName>
</protein>
<sequence>MNLQIKHWDVEDEDDEIQDQDDILGLPEYVCKKRQIADALHRVSPCTVNKPAVIPKKRVFSNTSLDSIDSLDDTTLFPQKETSYSSVPVRSQTSESSDNSLALTNEERDSSTTVELAERQCIPVSPSRPNVEITTVDDDHERRRLKKKRKHRKHKHSHDESRTKHKHKHHKKHHKKHKRHRDSELDLSVSEPPTLSPQRLIEDIIEDDDDDDDNDDCKSKENDSSEVESSDVPSFLSDQQIWKWSGDSYKRPGRGGNKKTFYRSISRGDETISIGDCAVFLSSGQLDRPFIGKVDCMWETNQEKMQVKVFWFYHPEETANDFTGNLPYPGALFKSPHNDINDVQSIMNGCQVVSIEEFSSIIEKDAKRLKNIYVNNDLFYLAGDYEPVMKMINFSDGVVLTPSNT</sequence>
<proteinExistence type="predicted"/>
<evidence type="ECO:0000259" key="2">
    <source>
        <dbReference type="PROSITE" id="PS51038"/>
    </source>
</evidence>
<dbReference type="InterPro" id="IPR043151">
    <property type="entry name" value="BAH_sf"/>
</dbReference>
<dbReference type="EMBL" id="GGMR01008822">
    <property type="protein sequence ID" value="MBY21441.1"/>
    <property type="molecule type" value="Transcribed_RNA"/>
</dbReference>
<feature type="region of interest" description="Disordered" evidence="1">
    <location>
        <begin position="79"/>
        <end position="235"/>
    </location>
</feature>
<dbReference type="Pfam" id="PF01426">
    <property type="entry name" value="BAH"/>
    <property type="match status" value="1"/>
</dbReference>
<dbReference type="AlphaFoldDB" id="A0A2S2NW39"/>
<dbReference type="InterPro" id="IPR052429">
    <property type="entry name" value="BAH_domain_protein"/>
</dbReference>
<dbReference type="InterPro" id="IPR001025">
    <property type="entry name" value="BAH_dom"/>
</dbReference>
<dbReference type="Gene3D" id="2.30.30.490">
    <property type="match status" value="1"/>
</dbReference>